<dbReference type="Proteomes" id="UP000703269">
    <property type="component" value="Unassembled WGS sequence"/>
</dbReference>
<dbReference type="InterPro" id="IPR018858">
    <property type="entry name" value="DUF2458"/>
</dbReference>
<protein>
    <submittedName>
        <fullName evidence="2">Uncharacterized protein</fullName>
    </submittedName>
</protein>
<organism evidence="2 3">
    <name type="scientific">Phanerochaete sordida</name>
    <dbReference type="NCBI Taxonomy" id="48140"/>
    <lineage>
        <taxon>Eukaryota</taxon>
        <taxon>Fungi</taxon>
        <taxon>Dikarya</taxon>
        <taxon>Basidiomycota</taxon>
        <taxon>Agaricomycotina</taxon>
        <taxon>Agaricomycetes</taxon>
        <taxon>Polyporales</taxon>
        <taxon>Phanerochaetaceae</taxon>
        <taxon>Phanerochaete</taxon>
    </lineage>
</organism>
<reference evidence="2 3" key="1">
    <citation type="submission" date="2021-08" db="EMBL/GenBank/DDBJ databases">
        <title>Draft Genome Sequence of Phanerochaete sordida strain YK-624.</title>
        <authorList>
            <person name="Mori T."/>
            <person name="Dohra H."/>
            <person name="Suzuki T."/>
            <person name="Kawagishi H."/>
            <person name="Hirai H."/>
        </authorList>
    </citation>
    <scope>NUCLEOTIDE SEQUENCE [LARGE SCALE GENOMIC DNA]</scope>
    <source>
        <strain evidence="2 3">YK-624</strain>
    </source>
</reference>
<keyword evidence="3" id="KW-1185">Reference proteome</keyword>
<evidence type="ECO:0000313" key="3">
    <source>
        <dbReference type="Proteomes" id="UP000703269"/>
    </source>
</evidence>
<comment type="caution">
    <text evidence="2">The sequence shown here is derived from an EMBL/GenBank/DDBJ whole genome shotgun (WGS) entry which is preliminary data.</text>
</comment>
<gene>
    <name evidence="2" type="ORF">PsYK624_008340</name>
</gene>
<dbReference type="Pfam" id="PF10454">
    <property type="entry name" value="DUF2458"/>
    <property type="match status" value="1"/>
</dbReference>
<evidence type="ECO:0000313" key="2">
    <source>
        <dbReference type="EMBL" id="GJE84758.1"/>
    </source>
</evidence>
<accession>A0A9P3FY77</accession>
<sequence length="277" mass="30104">MADSNDASSVQALLARLRASQAWHEATQVRTPAAAGAASDPGPPQGMHDTPPPAIAPAAVDVHEEGGPAAPSHASVASLLAQLQSAGAADPTRVVEPQVPENPAGHESPRMPQPSVRSTDPRLRERSQPASAARKHDLRNVSFQQALPAIAQLSEDQAFVDAIRKVKNDQAMLEKRLWEERQAIQKRHEEKVKLARTKASVIGASLSKFEADNMTDAFRRELQRFDRERVLPAWDGLITKQQATLESLGVPTMFPTVVSTERQKQQRVVQVVSGVIE</sequence>
<dbReference type="AlphaFoldDB" id="A0A9P3FY77"/>
<proteinExistence type="predicted"/>
<feature type="compositionally biased region" description="Low complexity" evidence="1">
    <location>
        <begin position="74"/>
        <end position="89"/>
    </location>
</feature>
<evidence type="ECO:0000256" key="1">
    <source>
        <dbReference type="SAM" id="MobiDB-lite"/>
    </source>
</evidence>
<dbReference type="EMBL" id="BPQB01000001">
    <property type="protein sequence ID" value="GJE84758.1"/>
    <property type="molecule type" value="Genomic_DNA"/>
</dbReference>
<name>A0A9P3FY77_9APHY</name>
<dbReference type="OrthoDB" id="21617at2759"/>
<feature type="region of interest" description="Disordered" evidence="1">
    <location>
        <begin position="21"/>
        <end position="136"/>
    </location>
</feature>